<dbReference type="GeneID" id="17254011"/>
<dbReference type="RefSeq" id="XP_005760289.1">
    <property type="nucleotide sequence ID" value="XM_005760232.1"/>
</dbReference>
<proteinExistence type="predicted"/>
<feature type="compositionally biased region" description="Basic and acidic residues" evidence="1">
    <location>
        <begin position="126"/>
        <end position="140"/>
    </location>
</feature>
<keyword evidence="3" id="KW-1185">Reference proteome</keyword>
<dbReference type="EnsemblProtists" id="EOD07860">
    <property type="protein sequence ID" value="EOD07860"/>
    <property type="gene ID" value="EMIHUDRAFT_125030"/>
</dbReference>
<organism evidence="2 3">
    <name type="scientific">Emiliania huxleyi (strain CCMP1516)</name>
    <dbReference type="NCBI Taxonomy" id="280463"/>
    <lineage>
        <taxon>Eukaryota</taxon>
        <taxon>Haptista</taxon>
        <taxon>Haptophyta</taxon>
        <taxon>Prymnesiophyceae</taxon>
        <taxon>Isochrysidales</taxon>
        <taxon>Noelaerhabdaceae</taxon>
        <taxon>Emiliania</taxon>
    </lineage>
</organism>
<evidence type="ECO:0000313" key="3">
    <source>
        <dbReference type="Proteomes" id="UP000013827"/>
    </source>
</evidence>
<evidence type="ECO:0008006" key="4">
    <source>
        <dbReference type="Google" id="ProtNLM"/>
    </source>
</evidence>
<dbReference type="PaxDb" id="2903-EOD07860"/>
<name>A0A0D3I9C5_EMIH1</name>
<feature type="compositionally biased region" description="Polar residues" evidence="1">
    <location>
        <begin position="93"/>
        <end position="103"/>
    </location>
</feature>
<evidence type="ECO:0000256" key="1">
    <source>
        <dbReference type="SAM" id="MobiDB-lite"/>
    </source>
</evidence>
<dbReference type="Proteomes" id="UP000013827">
    <property type="component" value="Unassembled WGS sequence"/>
</dbReference>
<sequence>DELNSWYVAVTRARQRLQLPSRFWALHDAVWGGGGFRPDPSEESAPQYTAEEVEGINALLAKMRGALPPAGAEMEDELSQGSSVATAAPSAHGTPSSLPSCSAVSPAGSALRGLALGTPDAAPSALRREDYEPADGHDAEGEAALDELLNEGAPSPPTARTLRFSDG</sequence>
<feature type="region of interest" description="Disordered" evidence="1">
    <location>
        <begin position="67"/>
        <end position="167"/>
    </location>
</feature>
<dbReference type="AlphaFoldDB" id="A0A0D3I9C5"/>
<accession>A0A0D3I9C5</accession>
<reference evidence="3" key="1">
    <citation type="journal article" date="2013" name="Nature">
        <title>Pan genome of the phytoplankton Emiliania underpins its global distribution.</title>
        <authorList>
            <person name="Read B.A."/>
            <person name="Kegel J."/>
            <person name="Klute M.J."/>
            <person name="Kuo A."/>
            <person name="Lefebvre S.C."/>
            <person name="Maumus F."/>
            <person name="Mayer C."/>
            <person name="Miller J."/>
            <person name="Monier A."/>
            <person name="Salamov A."/>
            <person name="Young J."/>
            <person name="Aguilar M."/>
            <person name="Claverie J.M."/>
            <person name="Frickenhaus S."/>
            <person name="Gonzalez K."/>
            <person name="Herman E.K."/>
            <person name="Lin Y.C."/>
            <person name="Napier J."/>
            <person name="Ogata H."/>
            <person name="Sarno A.F."/>
            <person name="Shmutz J."/>
            <person name="Schroeder D."/>
            <person name="de Vargas C."/>
            <person name="Verret F."/>
            <person name="von Dassow P."/>
            <person name="Valentin K."/>
            <person name="Van de Peer Y."/>
            <person name="Wheeler G."/>
            <person name="Dacks J.B."/>
            <person name="Delwiche C.F."/>
            <person name="Dyhrman S.T."/>
            <person name="Glockner G."/>
            <person name="John U."/>
            <person name="Richards T."/>
            <person name="Worden A.Z."/>
            <person name="Zhang X."/>
            <person name="Grigoriev I.V."/>
            <person name="Allen A.E."/>
            <person name="Bidle K."/>
            <person name="Borodovsky M."/>
            <person name="Bowler C."/>
            <person name="Brownlee C."/>
            <person name="Cock J.M."/>
            <person name="Elias M."/>
            <person name="Gladyshev V.N."/>
            <person name="Groth M."/>
            <person name="Guda C."/>
            <person name="Hadaegh A."/>
            <person name="Iglesias-Rodriguez M.D."/>
            <person name="Jenkins J."/>
            <person name="Jones B.M."/>
            <person name="Lawson T."/>
            <person name="Leese F."/>
            <person name="Lindquist E."/>
            <person name="Lobanov A."/>
            <person name="Lomsadze A."/>
            <person name="Malik S.B."/>
            <person name="Marsh M.E."/>
            <person name="Mackinder L."/>
            <person name="Mock T."/>
            <person name="Mueller-Roeber B."/>
            <person name="Pagarete A."/>
            <person name="Parker M."/>
            <person name="Probert I."/>
            <person name="Quesneville H."/>
            <person name="Raines C."/>
            <person name="Rensing S.A."/>
            <person name="Riano-Pachon D.M."/>
            <person name="Richier S."/>
            <person name="Rokitta S."/>
            <person name="Shiraiwa Y."/>
            <person name="Soanes D.M."/>
            <person name="van der Giezen M."/>
            <person name="Wahlund T.M."/>
            <person name="Williams B."/>
            <person name="Wilson W."/>
            <person name="Wolfe G."/>
            <person name="Wurch L.L."/>
        </authorList>
    </citation>
    <scope>NUCLEOTIDE SEQUENCE</scope>
</reference>
<evidence type="ECO:0000313" key="2">
    <source>
        <dbReference type="EnsemblProtists" id="EOD07860"/>
    </source>
</evidence>
<dbReference type="HOGENOM" id="CLU_1598871_0_0_1"/>
<dbReference type="KEGG" id="ehx:EMIHUDRAFT_125030"/>
<reference evidence="2" key="2">
    <citation type="submission" date="2024-10" db="UniProtKB">
        <authorList>
            <consortium name="EnsemblProtists"/>
        </authorList>
    </citation>
    <scope>IDENTIFICATION</scope>
</reference>
<protein>
    <recommendedName>
        <fullName evidence="4">DNA helicase</fullName>
    </recommendedName>
</protein>